<dbReference type="RefSeq" id="WP_151865158.1">
    <property type="nucleotide sequence ID" value="NZ_WBZB01000013.1"/>
</dbReference>
<dbReference type="Gene3D" id="3.40.1260.20">
    <property type="entry name" value="Ribonuclease E, catalytic domain"/>
    <property type="match status" value="1"/>
</dbReference>
<proteinExistence type="predicted"/>
<dbReference type="AlphaFoldDB" id="A0A833HQV3"/>
<dbReference type="GO" id="GO:0005737">
    <property type="term" value="C:cytoplasm"/>
    <property type="evidence" value="ECO:0007669"/>
    <property type="project" value="TreeGrafter"/>
</dbReference>
<evidence type="ECO:0000256" key="1">
    <source>
        <dbReference type="ARBA" id="ARBA00001946"/>
    </source>
</evidence>
<dbReference type="PANTHER" id="PTHR30001">
    <property type="entry name" value="RIBONUCLEASE"/>
    <property type="match status" value="1"/>
</dbReference>
<feature type="domain" description="S1 motif" evidence="6">
    <location>
        <begin position="38"/>
        <end position="125"/>
    </location>
</feature>
<dbReference type="Proteomes" id="UP000465601">
    <property type="component" value="Unassembled WGS sequence"/>
</dbReference>
<comment type="caution">
    <text evidence="7">The sequence shown here is derived from an EMBL/GenBank/DDBJ whole genome shotgun (WGS) entry which is preliminary data.</text>
</comment>
<accession>A0A833HQV3</accession>
<evidence type="ECO:0000313" key="7">
    <source>
        <dbReference type="EMBL" id="KAB3531431.1"/>
    </source>
</evidence>
<organism evidence="7 8">
    <name type="scientific">Alkaliphilus serpentinus</name>
    <dbReference type="NCBI Taxonomy" id="1482731"/>
    <lineage>
        <taxon>Bacteria</taxon>
        <taxon>Bacillati</taxon>
        <taxon>Bacillota</taxon>
        <taxon>Clostridia</taxon>
        <taxon>Peptostreptococcales</taxon>
        <taxon>Natronincolaceae</taxon>
        <taxon>Alkaliphilus</taxon>
    </lineage>
</organism>
<keyword evidence="5" id="KW-0694">RNA-binding</keyword>
<dbReference type="NCBIfam" id="TIGR00757">
    <property type="entry name" value="RNaseEG"/>
    <property type="match status" value="1"/>
</dbReference>
<evidence type="ECO:0000256" key="3">
    <source>
        <dbReference type="ARBA" id="ARBA00022801"/>
    </source>
</evidence>
<evidence type="ECO:0000256" key="2">
    <source>
        <dbReference type="ARBA" id="ARBA00022723"/>
    </source>
</evidence>
<keyword evidence="3" id="KW-0378">Hydrolase</keyword>
<dbReference type="SMART" id="SM00316">
    <property type="entry name" value="S1"/>
    <property type="match status" value="1"/>
</dbReference>
<evidence type="ECO:0000313" key="8">
    <source>
        <dbReference type="Proteomes" id="UP000465601"/>
    </source>
</evidence>
<dbReference type="InterPro" id="IPR012340">
    <property type="entry name" value="NA-bd_OB-fold"/>
</dbReference>
<keyword evidence="2" id="KW-0479">Metal-binding</keyword>
<keyword evidence="8" id="KW-1185">Reference proteome</keyword>
<evidence type="ECO:0000256" key="4">
    <source>
        <dbReference type="ARBA" id="ARBA00022842"/>
    </source>
</evidence>
<sequence>MNEIIVDVGIAETRLAILEDKDLVELYIERKNNKRIVGNIYKGRVTNVLPGMQAAFVDIGLDKNSFLYVKDALPQDLSNEETEVYKEMSIKEVLKPGQEIILQVIKEPIGTKGARVTTHITLPGRYLVLMPYTDYIGVSRRIADEGERERLRLEIEELKPHNMGIIVRTVAEGRNKEDFKDDIRFLLKLWQKIEKEKKLGFAPRLIHKDFDLVNRSIRDIFTNDISRFIINDEEEYNRARELIELSSPSLKDRLQLVEDSAEVFQEYCVEGQIGKGVSRRIWLKSGGYIVIDTTEALTVVDVNTGKYVGSVDLEDTVFRTNLEAAVEIAKQLRLRDIGGIIIVDFIDMTNEEYEKRVLKELELALEKDRTKTKIMGMTHLGLVEITRKKVRQRLESHLQKRCNHCDGTGKVLSEYSLLHKLEKHFKRTKNHTTSRAVLFEINPESLKELEGEKDIIEEMEKTTDIKAFFIENPQLTLGEIKVKMMGNQELIEGQLKEQNKKEMDDYN</sequence>
<name>A0A833HQV3_9FIRM</name>
<dbReference type="SUPFAM" id="SSF50249">
    <property type="entry name" value="Nucleic acid-binding proteins"/>
    <property type="match status" value="1"/>
</dbReference>
<dbReference type="GO" id="GO:0003723">
    <property type="term" value="F:RNA binding"/>
    <property type="evidence" value="ECO:0007669"/>
    <property type="project" value="UniProtKB-KW"/>
</dbReference>
<dbReference type="GO" id="GO:0004540">
    <property type="term" value="F:RNA nuclease activity"/>
    <property type="evidence" value="ECO:0007669"/>
    <property type="project" value="InterPro"/>
</dbReference>
<dbReference type="InterPro" id="IPR004659">
    <property type="entry name" value="RNase_E/G"/>
</dbReference>
<keyword evidence="4" id="KW-0460">Magnesium</keyword>
<protein>
    <submittedName>
        <fullName evidence="7">Rne/Rng family ribonuclease</fullName>
    </submittedName>
</protein>
<dbReference type="GO" id="GO:0006364">
    <property type="term" value="P:rRNA processing"/>
    <property type="evidence" value="ECO:0007669"/>
    <property type="project" value="TreeGrafter"/>
</dbReference>
<dbReference type="GO" id="GO:0046872">
    <property type="term" value="F:metal ion binding"/>
    <property type="evidence" value="ECO:0007669"/>
    <property type="project" value="UniProtKB-KW"/>
</dbReference>
<dbReference type="InterPro" id="IPR003029">
    <property type="entry name" value="S1_domain"/>
</dbReference>
<dbReference type="Pfam" id="PF10150">
    <property type="entry name" value="RNase_E_G"/>
    <property type="match status" value="1"/>
</dbReference>
<dbReference type="OrthoDB" id="9804278at2"/>
<dbReference type="PROSITE" id="PS50126">
    <property type="entry name" value="S1"/>
    <property type="match status" value="1"/>
</dbReference>
<evidence type="ECO:0000256" key="5">
    <source>
        <dbReference type="ARBA" id="ARBA00022884"/>
    </source>
</evidence>
<gene>
    <name evidence="7" type="ORF">F8153_04430</name>
</gene>
<evidence type="ECO:0000259" key="6">
    <source>
        <dbReference type="PROSITE" id="PS50126"/>
    </source>
</evidence>
<dbReference type="EMBL" id="WBZB01000013">
    <property type="protein sequence ID" value="KAB3531431.1"/>
    <property type="molecule type" value="Genomic_DNA"/>
</dbReference>
<dbReference type="GO" id="GO:0016787">
    <property type="term" value="F:hydrolase activity"/>
    <property type="evidence" value="ECO:0007669"/>
    <property type="project" value="UniProtKB-KW"/>
</dbReference>
<comment type="cofactor">
    <cofactor evidence="1">
        <name>Mg(2+)</name>
        <dbReference type="ChEBI" id="CHEBI:18420"/>
    </cofactor>
</comment>
<dbReference type="PANTHER" id="PTHR30001:SF0">
    <property type="entry name" value="RIBONUCLEASE G"/>
    <property type="match status" value="1"/>
</dbReference>
<dbReference type="InterPro" id="IPR019307">
    <property type="entry name" value="RNA-bd_AU-1/RNase_E/G"/>
</dbReference>
<reference evidence="7 8" key="1">
    <citation type="submission" date="2019-10" db="EMBL/GenBank/DDBJ databases">
        <title>Alkaliphilus serpentinus sp. nov. and Alkaliphilus pronyensis sp. nov., two novel anaerobic alkaliphilic species isolated from the serpentinized-hosted hydrothermal field of the Prony Bay (New Caledonia).</title>
        <authorList>
            <person name="Postec A."/>
        </authorList>
    </citation>
    <scope>NUCLEOTIDE SEQUENCE [LARGE SCALE GENOMIC DNA]</scope>
    <source>
        <strain evidence="7 8">LacT</strain>
    </source>
</reference>
<dbReference type="CDD" id="cd04453">
    <property type="entry name" value="S1_RNase_E"/>
    <property type="match status" value="1"/>
</dbReference>
<dbReference type="Gene3D" id="2.40.50.140">
    <property type="entry name" value="Nucleic acid-binding proteins"/>
    <property type="match status" value="1"/>
</dbReference>